<gene>
    <name evidence="2" type="ordered locus">AALP_Aa2g129800</name>
</gene>
<reference evidence="3" key="1">
    <citation type="journal article" date="2015" name="Nat. Plants">
        <title>Genome expansion of Arabis alpina linked with retrotransposition and reduced symmetric DNA methylation.</title>
        <authorList>
            <person name="Willing E.M."/>
            <person name="Rawat V."/>
            <person name="Mandakova T."/>
            <person name="Maumus F."/>
            <person name="James G.V."/>
            <person name="Nordstroem K.J."/>
            <person name="Becker C."/>
            <person name="Warthmann N."/>
            <person name="Chica C."/>
            <person name="Szarzynska B."/>
            <person name="Zytnicki M."/>
            <person name="Albani M.C."/>
            <person name="Kiefer C."/>
            <person name="Bergonzi S."/>
            <person name="Castaings L."/>
            <person name="Mateos J.L."/>
            <person name="Berns M.C."/>
            <person name="Bujdoso N."/>
            <person name="Piofczyk T."/>
            <person name="de Lorenzo L."/>
            <person name="Barrero-Sicilia C."/>
            <person name="Mateos I."/>
            <person name="Piednoel M."/>
            <person name="Hagmann J."/>
            <person name="Chen-Min-Tao R."/>
            <person name="Iglesias-Fernandez R."/>
            <person name="Schuster S.C."/>
            <person name="Alonso-Blanco C."/>
            <person name="Roudier F."/>
            <person name="Carbonero P."/>
            <person name="Paz-Ares J."/>
            <person name="Davis S.J."/>
            <person name="Pecinka A."/>
            <person name="Quesneville H."/>
            <person name="Colot V."/>
            <person name="Lysak M.A."/>
            <person name="Weigel D."/>
            <person name="Coupland G."/>
            <person name="Schneeberger K."/>
        </authorList>
    </citation>
    <scope>NUCLEOTIDE SEQUENCE [LARGE SCALE GENOMIC DNA]</scope>
    <source>
        <strain evidence="3">cv. Pajares</strain>
    </source>
</reference>
<dbReference type="Gramene" id="KFK41431">
    <property type="protein sequence ID" value="KFK41431"/>
    <property type="gene ID" value="AALP_AA2G129800"/>
</dbReference>
<feature type="compositionally biased region" description="Pro residues" evidence="1">
    <location>
        <begin position="28"/>
        <end position="38"/>
    </location>
</feature>
<proteinExistence type="predicted"/>
<evidence type="ECO:0000313" key="3">
    <source>
        <dbReference type="Proteomes" id="UP000029120"/>
    </source>
</evidence>
<organism evidence="2 3">
    <name type="scientific">Arabis alpina</name>
    <name type="common">Alpine rock-cress</name>
    <dbReference type="NCBI Taxonomy" id="50452"/>
    <lineage>
        <taxon>Eukaryota</taxon>
        <taxon>Viridiplantae</taxon>
        <taxon>Streptophyta</taxon>
        <taxon>Embryophyta</taxon>
        <taxon>Tracheophyta</taxon>
        <taxon>Spermatophyta</taxon>
        <taxon>Magnoliopsida</taxon>
        <taxon>eudicotyledons</taxon>
        <taxon>Gunneridae</taxon>
        <taxon>Pentapetalae</taxon>
        <taxon>rosids</taxon>
        <taxon>malvids</taxon>
        <taxon>Brassicales</taxon>
        <taxon>Brassicaceae</taxon>
        <taxon>Arabideae</taxon>
        <taxon>Arabis</taxon>
    </lineage>
</organism>
<sequence length="268" mass="29086">MEPPSAGPVPSPEPPDPGLDAAQSFDSPHPPIPPEPPPIVSHVSRLRATVGFPRIVPNLDLQLMLVDCSSPLEFCGTSLWCVSMNKIKPKELVNAIFPATGCSESKITNTSDLVLLKGSTGRPSFLSRPEPQSKQNEPSPPLLRRAHLLLLLKQTHPSSPEPHKAAPVDPFYSPRTNTPSHLRSFFPAPSTRSRPWKPPDPPPPPDLPPPSCYVLHIELGETNSHSMCLNPPLVETPISKTHICFAGGSLHLHLFSLERLGPLILGDD</sequence>
<protein>
    <submittedName>
        <fullName evidence="2">Uncharacterized protein</fullName>
    </submittedName>
</protein>
<dbReference type="AlphaFoldDB" id="A0A087HH29"/>
<feature type="region of interest" description="Disordered" evidence="1">
    <location>
        <begin position="121"/>
        <end position="140"/>
    </location>
</feature>
<feature type="region of interest" description="Disordered" evidence="1">
    <location>
        <begin position="156"/>
        <end position="209"/>
    </location>
</feature>
<evidence type="ECO:0000313" key="2">
    <source>
        <dbReference type="EMBL" id="KFK41431.1"/>
    </source>
</evidence>
<feature type="compositionally biased region" description="Pro residues" evidence="1">
    <location>
        <begin position="1"/>
        <end position="17"/>
    </location>
</feature>
<feature type="compositionally biased region" description="Pro residues" evidence="1">
    <location>
        <begin position="196"/>
        <end position="209"/>
    </location>
</feature>
<evidence type="ECO:0000256" key="1">
    <source>
        <dbReference type="SAM" id="MobiDB-lite"/>
    </source>
</evidence>
<keyword evidence="3" id="KW-1185">Reference proteome</keyword>
<dbReference type="EMBL" id="CM002870">
    <property type="protein sequence ID" value="KFK41431.1"/>
    <property type="molecule type" value="Genomic_DNA"/>
</dbReference>
<dbReference type="Proteomes" id="UP000029120">
    <property type="component" value="Chromosome 2"/>
</dbReference>
<name>A0A087HH29_ARAAL</name>
<accession>A0A087HH29</accession>
<feature type="region of interest" description="Disordered" evidence="1">
    <location>
        <begin position="1"/>
        <end position="38"/>
    </location>
</feature>